<dbReference type="EMBL" id="CP042593">
    <property type="protein sequence ID" value="QED49605.1"/>
    <property type="molecule type" value="Genomic_DNA"/>
</dbReference>
<protein>
    <submittedName>
        <fullName evidence="6">Flagellar export chaperone FliS</fullName>
    </submittedName>
</protein>
<comment type="subcellular location">
    <subcellularLocation>
        <location evidence="1">Cytoplasm</location>
        <location evidence="1">Cytosol</location>
    </subcellularLocation>
</comment>
<evidence type="ECO:0000256" key="5">
    <source>
        <dbReference type="ARBA" id="ARBA00023186"/>
    </source>
</evidence>
<keyword evidence="7" id="KW-1185">Reference proteome</keyword>
<evidence type="ECO:0000313" key="7">
    <source>
        <dbReference type="Proteomes" id="UP000321555"/>
    </source>
</evidence>
<dbReference type="PANTHER" id="PTHR34773">
    <property type="entry name" value="FLAGELLAR SECRETION CHAPERONE FLIS"/>
    <property type="match status" value="1"/>
</dbReference>
<gene>
    <name evidence="6" type="primary">fliS</name>
    <name evidence="6" type="ORF">FSZ17_21350</name>
</gene>
<evidence type="ECO:0000313" key="6">
    <source>
        <dbReference type="EMBL" id="QED49605.1"/>
    </source>
</evidence>
<evidence type="ECO:0000256" key="4">
    <source>
        <dbReference type="ARBA" id="ARBA00022795"/>
    </source>
</evidence>
<dbReference type="Gene3D" id="1.20.120.340">
    <property type="entry name" value="Flagellar protein FliS"/>
    <property type="match status" value="1"/>
</dbReference>
<sequence length="143" mass="16504">MEFLTKEFIYQKSSQEITSLLYEACINNLEEAISNINQKNYMDVNRQLQKVNDLLERLGVGINYEAGIIADQLDALYNYMANRVIEANMKKDAAMLEEVLRICEALASAWNTAMKNNVNQNQSALKKTNAYEQQIRILDRNPY</sequence>
<dbReference type="InterPro" id="IPR036584">
    <property type="entry name" value="FliS_sf"/>
</dbReference>
<evidence type="ECO:0000256" key="2">
    <source>
        <dbReference type="ARBA" id="ARBA00008787"/>
    </source>
</evidence>
<keyword evidence="6" id="KW-0966">Cell projection</keyword>
<dbReference type="STRING" id="1742359.GCA_001439625_03238"/>
<accession>A0A5B8Z912</accession>
<reference evidence="7" key="1">
    <citation type="submission" date="2019-08" db="EMBL/GenBank/DDBJ databases">
        <authorList>
            <person name="Zheng X."/>
        </authorList>
    </citation>
    <scope>NUCLEOTIDE SEQUENCE [LARGE SCALE GENOMIC DNA]</scope>
    <source>
        <strain evidence="7">FJAT-25496</strain>
    </source>
</reference>
<evidence type="ECO:0000256" key="1">
    <source>
        <dbReference type="ARBA" id="ARBA00004514"/>
    </source>
</evidence>
<dbReference type="NCBIfam" id="TIGR00208">
    <property type="entry name" value="fliS"/>
    <property type="match status" value="1"/>
</dbReference>
<dbReference type="Proteomes" id="UP000321555">
    <property type="component" value="Chromosome"/>
</dbReference>
<keyword evidence="5" id="KW-0143">Chaperone</keyword>
<organism evidence="6 7">
    <name type="scientific">Cytobacillus dafuensis</name>
    <name type="common">Bacillus dafuensis</name>
    <dbReference type="NCBI Taxonomy" id="1742359"/>
    <lineage>
        <taxon>Bacteria</taxon>
        <taxon>Bacillati</taxon>
        <taxon>Bacillota</taxon>
        <taxon>Bacilli</taxon>
        <taxon>Bacillales</taxon>
        <taxon>Bacillaceae</taxon>
        <taxon>Cytobacillus</taxon>
    </lineage>
</organism>
<keyword evidence="4" id="KW-1005">Bacterial flagellum biogenesis</keyword>
<name>A0A5B8Z912_CYTDA</name>
<dbReference type="GO" id="GO:0071973">
    <property type="term" value="P:bacterial-type flagellum-dependent cell motility"/>
    <property type="evidence" value="ECO:0007669"/>
    <property type="project" value="TreeGrafter"/>
</dbReference>
<keyword evidence="6" id="KW-0282">Flagellum</keyword>
<dbReference type="InterPro" id="IPR003713">
    <property type="entry name" value="FliS"/>
</dbReference>
<dbReference type="PANTHER" id="PTHR34773:SF1">
    <property type="entry name" value="FLAGELLAR SECRETION CHAPERONE FLIS"/>
    <property type="match status" value="1"/>
</dbReference>
<dbReference type="KEGG" id="bda:FSZ17_21350"/>
<evidence type="ECO:0000256" key="3">
    <source>
        <dbReference type="ARBA" id="ARBA00022490"/>
    </source>
</evidence>
<dbReference type="RefSeq" id="WP_057773079.1">
    <property type="nucleotide sequence ID" value="NZ_CP042593.1"/>
</dbReference>
<dbReference type="OrthoDB" id="9792010at2"/>
<dbReference type="GO" id="GO:0005829">
    <property type="term" value="C:cytosol"/>
    <property type="evidence" value="ECO:0007669"/>
    <property type="project" value="UniProtKB-SubCell"/>
</dbReference>
<dbReference type="Pfam" id="PF02561">
    <property type="entry name" value="FliS"/>
    <property type="match status" value="1"/>
</dbReference>
<dbReference type="GO" id="GO:0044780">
    <property type="term" value="P:bacterial-type flagellum assembly"/>
    <property type="evidence" value="ECO:0007669"/>
    <property type="project" value="InterPro"/>
</dbReference>
<keyword evidence="6" id="KW-0969">Cilium</keyword>
<comment type="similarity">
    <text evidence="2">Belongs to the FliS family.</text>
</comment>
<keyword evidence="3" id="KW-0963">Cytoplasm</keyword>
<dbReference type="SUPFAM" id="SSF101116">
    <property type="entry name" value="Flagellar export chaperone FliS"/>
    <property type="match status" value="1"/>
</dbReference>
<dbReference type="AlphaFoldDB" id="A0A5B8Z912"/>
<proteinExistence type="inferred from homology"/>
<dbReference type="CDD" id="cd16098">
    <property type="entry name" value="FliS"/>
    <property type="match status" value="1"/>
</dbReference>